<keyword evidence="4" id="KW-1185">Reference proteome</keyword>
<reference evidence="3 4" key="1">
    <citation type="submission" date="2016-02" db="EMBL/GenBank/DDBJ databases">
        <title>Ulvibacter sp. LPB0005, isolated from Thais luteostoma.</title>
        <authorList>
            <person name="Shin S.-K."/>
            <person name="Yi H."/>
        </authorList>
    </citation>
    <scope>NUCLEOTIDE SEQUENCE [LARGE SCALE GENOMIC DNA]</scope>
    <source>
        <strain evidence="3 4">LPB0005</strain>
    </source>
</reference>
<dbReference type="RefSeq" id="WP_068589474.1">
    <property type="nucleotide sequence ID" value="NZ_LRXL01000026.1"/>
</dbReference>
<dbReference type="Proteomes" id="UP000077013">
    <property type="component" value="Unassembled WGS sequence"/>
</dbReference>
<dbReference type="STRING" id="1763537.ULVI_02675"/>
<feature type="domain" description="DUF3108" evidence="2">
    <location>
        <begin position="32"/>
        <end position="224"/>
    </location>
</feature>
<dbReference type="AlphaFoldDB" id="A0A167IHZ4"/>
<dbReference type="InterPro" id="IPR049279">
    <property type="entry name" value="DUF3108-like"/>
</dbReference>
<evidence type="ECO:0000313" key="4">
    <source>
        <dbReference type="Proteomes" id="UP000077013"/>
    </source>
</evidence>
<gene>
    <name evidence="3" type="ORF">ULVI_02675</name>
</gene>
<protein>
    <recommendedName>
        <fullName evidence="2">DUF3108 domain-containing protein</fullName>
    </recommendedName>
</protein>
<proteinExistence type="predicted"/>
<comment type="caution">
    <text evidence="3">The sequence shown here is derived from an EMBL/GenBank/DDBJ whole genome shotgun (WGS) entry which is preliminary data.</text>
</comment>
<accession>A0A167IHZ4</accession>
<dbReference type="OrthoDB" id="665223at2"/>
<dbReference type="Gene3D" id="2.40.360.20">
    <property type="match status" value="1"/>
</dbReference>
<evidence type="ECO:0000313" key="3">
    <source>
        <dbReference type="EMBL" id="OAB79671.1"/>
    </source>
</evidence>
<organism evidence="3 4">
    <name type="scientific">Cochleicola gelatinilyticus</name>
    <dbReference type="NCBI Taxonomy" id="1763537"/>
    <lineage>
        <taxon>Bacteria</taxon>
        <taxon>Pseudomonadati</taxon>
        <taxon>Bacteroidota</taxon>
        <taxon>Flavobacteriia</taxon>
        <taxon>Flavobacteriales</taxon>
        <taxon>Flavobacteriaceae</taxon>
        <taxon>Cochleicola</taxon>
    </lineage>
</organism>
<sequence>MKTKLLFTFILTFCSALSFGQSQCSDYYPFSEGTTSQITTYDRRGRTAAIVDYTVTQVSNTGGSEVAAMQSVVKDEDGETIAETTFDIICSGETVAIDSKSLISPQLFEQYQSMEYEVSGTNIEFPNNLQVGQTLPDADMQMRINMAGINMNMNVGITDRRVTNLESVTTPAGTFNCFVIEYTMDMRMGMSRTGTSKQWIAEGVGMVKQEDYNRSGRVTSSSLLTAFSN</sequence>
<evidence type="ECO:0000256" key="1">
    <source>
        <dbReference type="SAM" id="SignalP"/>
    </source>
</evidence>
<dbReference type="Pfam" id="PF21347">
    <property type="entry name" value="DUF3108_like"/>
    <property type="match status" value="1"/>
</dbReference>
<keyword evidence="1" id="KW-0732">Signal</keyword>
<dbReference type="EMBL" id="LRXL01000026">
    <property type="protein sequence ID" value="OAB79671.1"/>
    <property type="molecule type" value="Genomic_DNA"/>
</dbReference>
<evidence type="ECO:0000259" key="2">
    <source>
        <dbReference type="Pfam" id="PF21347"/>
    </source>
</evidence>
<feature type="chain" id="PRO_5007888199" description="DUF3108 domain-containing protein" evidence="1">
    <location>
        <begin position="21"/>
        <end position="229"/>
    </location>
</feature>
<name>A0A167IHZ4_9FLAO</name>
<feature type="signal peptide" evidence="1">
    <location>
        <begin position="1"/>
        <end position="20"/>
    </location>
</feature>